<protein>
    <submittedName>
        <fullName evidence="11">Acyl-ACP desaturase</fullName>
        <ecNumber evidence="11">1.14.19.2</ecNumber>
    </submittedName>
</protein>
<comment type="similarity">
    <text evidence="2">Belongs to the fatty acid desaturase type 2 family.</text>
</comment>
<keyword evidence="9" id="KW-0443">Lipid metabolism</keyword>
<keyword evidence="7 11" id="KW-0560">Oxidoreductase</keyword>
<evidence type="ECO:0000256" key="10">
    <source>
        <dbReference type="ARBA" id="ARBA00023160"/>
    </source>
</evidence>
<evidence type="ECO:0000256" key="4">
    <source>
        <dbReference type="ARBA" id="ARBA00022516"/>
    </source>
</evidence>
<keyword evidence="10" id="KW-0275">Fatty acid biosynthesis</keyword>
<evidence type="ECO:0000313" key="11">
    <source>
        <dbReference type="EMBL" id="NNH72041.1"/>
    </source>
</evidence>
<comment type="caution">
    <text evidence="11">The sequence shown here is derived from an EMBL/GenBank/DDBJ whole genome shotgun (WGS) entry which is preliminary data.</text>
</comment>
<evidence type="ECO:0000256" key="7">
    <source>
        <dbReference type="ARBA" id="ARBA00023002"/>
    </source>
</evidence>
<sequence length="169" mass="19399">MHGIAYVTFQELATRLSHRNTGKVCHDPIAETMLQRIATDENLHMIFYRNICAAALDVAPDQTLRAITTTLMNFQMPGAGTPNFLRHGALMAKNGIYDMRQHLEDVMKPILRTWKIFERTDFTAEGEQTREELGAFLTKYEQDTIKFEERRDRLAAREVARRGPSTLLS</sequence>
<comment type="cofactor">
    <cofactor evidence="1">
        <name>Fe(2+)</name>
        <dbReference type="ChEBI" id="CHEBI:29033"/>
    </cofactor>
</comment>
<dbReference type="InterPro" id="IPR009078">
    <property type="entry name" value="Ferritin-like_SF"/>
</dbReference>
<dbReference type="PANTHER" id="PTHR31155:SF9">
    <property type="entry name" value="STEAROYL-[ACYL-CARRIER-PROTEIN] 9-DESATURASE 7, CHLOROPLASTIC"/>
    <property type="match status" value="1"/>
</dbReference>
<keyword evidence="6" id="KW-0276">Fatty acid metabolism</keyword>
<keyword evidence="4" id="KW-0444">Lipid biosynthesis</keyword>
<gene>
    <name evidence="11" type="ORF">HLB23_19630</name>
</gene>
<evidence type="ECO:0000256" key="9">
    <source>
        <dbReference type="ARBA" id="ARBA00023098"/>
    </source>
</evidence>
<evidence type="ECO:0000313" key="12">
    <source>
        <dbReference type="Proteomes" id="UP000586827"/>
    </source>
</evidence>
<evidence type="ECO:0000256" key="8">
    <source>
        <dbReference type="ARBA" id="ARBA00023004"/>
    </source>
</evidence>
<dbReference type="InterPro" id="IPR012348">
    <property type="entry name" value="RNR-like"/>
</dbReference>
<keyword evidence="12" id="KW-1185">Reference proteome</keyword>
<dbReference type="GO" id="GO:0046872">
    <property type="term" value="F:metal ion binding"/>
    <property type="evidence" value="ECO:0007669"/>
    <property type="project" value="UniProtKB-KW"/>
</dbReference>
<dbReference type="SUPFAM" id="SSF47240">
    <property type="entry name" value="Ferritin-like"/>
    <property type="match status" value="1"/>
</dbReference>
<evidence type="ECO:0000256" key="5">
    <source>
        <dbReference type="ARBA" id="ARBA00022723"/>
    </source>
</evidence>
<dbReference type="EMBL" id="JABELX010000007">
    <property type="protein sequence ID" value="NNH72041.1"/>
    <property type="molecule type" value="Genomic_DNA"/>
</dbReference>
<evidence type="ECO:0000256" key="2">
    <source>
        <dbReference type="ARBA" id="ARBA00008749"/>
    </source>
</evidence>
<dbReference type="Pfam" id="PF03405">
    <property type="entry name" value="FA_desaturase_2"/>
    <property type="match status" value="1"/>
</dbReference>
<dbReference type="EC" id="1.14.19.2" evidence="11"/>
<dbReference type="AlphaFoldDB" id="A0A849CF86"/>
<comment type="subunit">
    <text evidence="3">Homodimer.</text>
</comment>
<evidence type="ECO:0000256" key="3">
    <source>
        <dbReference type="ARBA" id="ARBA00011738"/>
    </source>
</evidence>
<proteinExistence type="inferred from homology"/>
<dbReference type="GO" id="GO:0045300">
    <property type="term" value="F:stearoyl-[ACP] desaturase activity"/>
    <property type="evidence" value="ECO:0007669"/>
    <property type="project" value="UniProtKB-EC"/>
</dbReference>
<dbReference type="Gene3D" id="1.10.620.20">
    <property type="entry name" value="Ribonucleotide Reductase, subunit A"/>
    <property type="match status" value="1"/>
</dbReference>
<dbReference type="InterPro" id="IPR005067">
    <property type="entry name" value="Fatty_acid_desaturase-2"/>
</dbReference>
<evidence type="ECO:0000256" key="1">
    <source>
        <dbReference type="ARBA" id="ARBA00001954"/>
    </source>
</evidence>
<organism evidence="11 12">
    <name type="scientific">Nocardia uniformis</name>
    <dbReference type="NCBI Taxonomy" id="53432"/>
    <lineage>
        <taxon>Bacteria</taxon>
        <taxon>Bacillati</taxon>
        <taxon>Actinomycetota</taxon>
        <taxon>Actinomycetes</taxon>
        <taxon>Mycobacteriales</taxon>
        <taxon>Nocardiaceae</taxon>
        <taxon>Nocardia</taxon>
    </lineage>
</organism>
<dbReference type="GO" id="GO:0006633">
    <property type="term" value="P:fatty acid biosynthetic process"/>
    <property type="evidence" value="ECO:0007669"/>
    <property type="project" value="UniProtKB-KW"/>
</dbReference>
<dbReference type="PANTHER" id="PTHR31155">
    <property type="entry name" value="ACYL- ACYL-CARRIER-PROTEIN DESATURASE-RELATED"/>
    <property type="match status" value="1"/>
</dbReference>
<dbReference type="GO" id="GO:0005829">
    <property type="term" value="C:cytosol"/>
    <property type="evidence" value="ECO:0007669"/>
    <property type="project" value="TreeGrafter"/>
</dbReference>
<reference evidence="11 12" key="1">
    <citation type="submission" date="2020-05" db="EMBL/GenBank/DDBJ databases">
        <title>MicrobeNet Type strains.</title>
        <authorList>
            <person name="Nicholson A.C."/>
        </authorList>
    </citation>
    <scope>NUCLEOTIDE SEQUENCE [LARGE SCALE GENOMIC DNA]</scope>
    <source>
        <strain evidence="11 12">JCM 3224</strain>
    </source>
</reference>
<keyword evidence="5" id="KW-0479">Metal-binding</keyword>
<dbReference type="Proteomes" id="UP000586827">
    <property type="component" value="Unassembled WGS sequence"/>
</dbReference>
<evidence type="ECO:0000256" key="6">
    <source>
        <dbReference type="ARBA" id="ARBA00022832"/>
    </source>
</evidence>
<keyword evidence="8" id="KW-0408">Iron</keyword>
<accession>A0A849CF86</accession>
<name>A0A849CF86_9NOCA</name>